<dbReference type="AlphaFoldDB" id="A0AAD5EJ94"/>
<accession>A0AAD5EJ94</accession>
<organism evidence="2 3">
    <name type="scientific">Umbelopsis ramanniana AG</name>
    <dbReference type="NCBI Taxonomy" id="1314678"/>
    <lineage>
        <taxon>Eukaryota</taxon>
        <taxon>Fungi</taxon>
        <taxon>Fungi incertae sedis</taxon>
        <taxon>Mucoromycota</taxon>
        <taxon>Mucoromycotina</taxon>
        <taxon>Umbelopsidomycetes</taxon>
        <taxon>Umbelopsidales</taxon>
        <taxon>Umbelopsidaceae</taxon>
        <taxon>Umbelopsis</taxon>
    </lineage>
</organism>
<reference evidence="2" key="2">
    <citation type="journal article" date="2022" name="Proc. Natl. Acad. Sci. U.S.A.">
        <title>Diploid-dominant life cycles characterize the early evolution of Fungi.</title>
        <authorList>
            <person name="Amses K.R."/>
            <person name="Simmons D.R."/>
            <person name="Longcore J.E."/>
            <person name="Mondo S.J."/>
            <person name="Seto K."/>
            <person name="Jeronimo G.H."/>
            <person name="Bonds A.E."/>
            <person name="Quandt C.A."/>
            <person name="Davis W.J."/>
            <person name="Chang Y."/>
            <person name="Federici B.A."/>
            <person name="Kuo A."/>
            <person name="LaButti K."/>
            <person name="Pangilinan J."/>
            <person name="Andreopoulos W."/>
            <person name="Tritt A."/>
            <person name="Riley R."/>
            <person name="Hundley H."/>
            <person name="Johnson J."/>
            <person name="Lipzen A."/>
            <person name="Barry K."/>
            <person name="Lang B.F."/>
            <person name="Cuomo C.A."/>
            <person name="Buchler N.E."/>
            <person name="Grigoriev I.V."/>
            <person name="Spatafora J.W."/>
            <person name="Stajich J.E."/>
            <person name="James T.Y."/>
        </authorList>
    </citation>
    <scope>NUCLEOTIDE SEQUENCE</scope>
    <source>
        <strain evidence="2">AG</strain>
    </source>
</reference>
<gene>
    <name evidence="2" type="ORF">K450DRAFT_267117</name>
</gene>
<dbReference type="RefSeq" id="XP_051449441.1">
    <property type="nucleotide sequence ID" value="XM_051592821.1"/>
</dbReference>
<dbReference type="Proteomes" id="UP001206595">
    <property type="component" value="Unassembled WGS sequence"/>
</dbReference>
<proteinExistence type="predicted"/>
<feature type="compositionally biased region" description="Acidic residues" evidence="1">
    <location>
        <begin position="26"/>
        <end position="36"/>
    </location>
</feature>
<name>A0AAD5EJ94_UMBRA</name>
<feature type="region of interest" description="Disordered" evidence="1">
    <location>
        <begin position="1"/>
        <end position="49"/>
    </location>
</feature>
<dbReference type="GeneID" id="75918163"/>
<keyword evidence="3" id="KW-1185">Reference proteome</keyword>
<evidence type="ECO:0000256" key="1">
    <source>
        <dbReference type="SAM" id="MobiDB-lite"/>
    </source>
</evidence>
<reference evidence="2" key="1">
    <citation type="submission" date="2021-06" db="EMBL/GenBank/DDBJ databases">
        <authorList>
            <consortium name="DOE Joint Genome Institute"/>
            <person name="Mondo S.J."/>
            <person name="Amses K.R."/>
            <person name="Simmons D.R."/>
            <person name="Longcore J.E."/>
            <person name="Seto K."/>
            <person name="Alves G.H."/>
            <person name="Bonds A.E."/>
            <person name="Quandt C.A."/>
            <person name="Davis W.J."/>
            <person name="Chang Y."/>
            <person name="Letcher P.M."/>
            <person name="Powell M.J."/>
            <person name="Kuo A."/>
            <person name="Labutti K."/>
            <person name="Pangilinan J."/>
            <person name="Andreopoulos W."/>
            <person name="Tritt A."/>
            <person name="Riley R."/>
            <person name="Hundley H."/>
            <person name="Johnson J."/>
            <person name="Lipzen A."/>
            <person name="Barry K."/>
            <person name="Berbee M.L."/>
            <person name="Buchler N.E."/>
            <person name="Grigoriev I.V."/>
            <person name="Spatafora J.W."/>
            <person name="Stajich J.E."/>
            <person name="James T.Y."/>
        </authorList>
    </citation>
    <scope>NUCLEOTIDE SEQUENCE</scope>
    <source>
        <strain evidence="2">AG</strain>
    </source>
</reference>
<sequence>MRRKSDELQQGNAKAAKPQQLWSEDKSDDDYDDEDEGGKGGKGGHNGNECATRSVSILIGSSTFDIPCLGAGSIVNLNGLLPSFVSTSSVDTSTSIQASSSSSSASTYSATEWTDSSSVATSSQPGGTSESETETMTEAATTTTNTDIPTPTVPCTPNLEGDLVCAQSGVLPYFYTCDAGQWIIRTCGEEGVCETISDNAVSCFL</sequence>
<evidence type="ECO:0000313" key="2">
    <source>
        <dbReference type="EMBL" id="KAI8584437.1"/>
    </source>
</evidence>
<feature type="compositionally biased region" description="Low complexity" evidence="1">
    <location>
        <begin position="94"/>
        <end position="111"/>
    </location>
</feature>
<feature type="region of interest" description="Disordered" evidence="1">
    <location>
        <begin position="94"/>
        <end position="153"/>
    </location>
</feature>
<protein>
    <submittedName>
        <fullName evidence="2">Uncharacterized protein</fullName>
    </submittedName>
</protein>
<dbReference type="EMBL" id="MU620892">
    <property type="protein sequence ID" value="KAI8584437.1"/>
    <property type="molecule type" value="Genomic_DNA"/>
</dbReference>
<comment type="caution">
    <text evidence="2">The sequence shown here is derived from an EMBL/GenBank/DDBJ whole genome shotgun (WGS) entry which is preliminary data.</text>
</comment>
<feature type="compositionally biased region" description="Low complexity" evidence="1">
    <location>
        <begin position="121"/>
        <end position="150"/>
    </location>
</feature>
<evidence type="ECO:0000313" key="3">
    <source>
        <dbReference type="Proteomes" id="UP001206595"/>
    </source>
</evidence>